<accession>A0AAD2T7K2</accession>
<dbReference type="InterPro" id="IPR011010">
    <property type="entry name" value="DNA_brk_join_enz"/>
</dbReference>
<dbReference type="AlphaFoldDB" id="A0AAD2T7K2"/>
<gene>
    <name evidence="2" type="ORF">HMPREF1126_0332</name>
</gene>
<dbReference type="GO" id="GO:0003677">
    <property type="term" value="F:DNA binding"/>
    <property type="evidence" value="ECO:0007669"/>
    <property type="project" value="UniProtKB-KW"/>
</dbReference>
<evidence type="ECO:0000313" key="3">
    <source>
        <dbReference type="Proteomes" id="UP000006614"/>
    </source>
</evidence>
<sequence>MSLYITQRGGKKGKWSYRITDKKGNYITSKSGFKTKKEAEIEGLTQEIKLHQGKVIDKNISLFQLWEKWYHLKIIPLNKMESTQNKHRLRGKFIQKYFGDSPAISITSSQYQAFINKYAETNCHDNVSRLNAEIRSVLIFARQDKLSIDLFTEGVVLSGRESPKSKNERYIHSLEDY</sequence>
<dbReference type="EMBL" id="ALJO01000010">
    <property type="protein sequence ID" value="EJP25230.1"/>
    <property type="molecule type" value="Genomic_DNA"/>
</dbReference>
<reference evidence="2 3" key="1">
    <citation type="submission" date="2012-07" db="EMBL/GenBank/DDBJ databases">
        <authorList>
            <person name="Durkin A.S."/>
            <person name="McCorrison J."/>
            <person name="Torralba M."/>
            <person name="Gillis M."/>
            <person name="Methe B."/>
            <person name="Sutton G."/>
            <person name="Nelson K.E."/>
        </authorList>
    </citation>
    <scope>NUCLEOTIDE SEQUENCE [LARGE SCALE GENOMIC DNA]</scope>
    <source>
        <strain evidence="2 3">SK1138</strain>
    </source>
</reference>
<keyword evidence="1" id="KW-0238">DNA-binding</keyword>
<evidence type="ECO:0000256" key="1">
    <source>
        <dbReference type="ARBA" id="ARBA00023125"/>
    </source>
</evidence>
<evidence type="ECO:0000313" key="2">
    <source>
        <dbReference type="EMBL" id="EJP25230.1"/>
    </source>
</evidence>
<comment type="caution">
    <text evidence="2">The sequence shown here is derived from an EMBL/GenBank/DDBJ whole genome shotgun (WGS) entry which is preliminary data.</text>
</comment>
<dbReference type="Proteomes" id="UP000006614">
    <property type="component" value="Unassembled WGS sequence"/>
</dbReference>
<name>A0AAD2T7K2_STRAP</name>
<proteinExistence type="predicted"/>
<evidence type="ECO:0008006" key="4">
    <source>
        <dbReference type="Google" id="ProtNLM"/>
    </source>
</evidence>
<dbReference type="Gene3D" id="1.10.150.130">
    <property type="match status" value="1"/>
</dbReference>
<dbReference type="InterPro" id="IPR010998">
    <property type="entry name" value="Integrase_recombinase_N"/>
</dbReference>
<dbReference type="SUPFAM" id="SSF56349">
    <property type="entry name" value="DNA breaking-rejoining enzymes"/>
    <property type="match status" value="1"/>
</dbReference>
<organism evidence="2 3">
    <name type="scientific">Streptococcus anginosus SK1138</name>
    <dbReference type="NCBI Taxonomy" id="1161422"/>
    <lineage>
        <taxon>Bacteria</taxon>
        <taxon>Bacillati</taxon>
        <taxon>Bacillota</taxon>
        <taxon>Bacilli</taxon>
        <taxon>Lactobacillales</taxon>
        <taxon>Streptococcaceae</taxon>
        <taxon>Streptococcus</taxon>
        <taxon>Streptococcus anginosus group</taxon>
    </lineage>
</organism>
<protein>
    <recommendedName>
        <fullName evidence="4">Core-binding (CB) domain-containing protein</fullName>
    </recommendedName>
</protein>